<accession>A0A366EN43</accession>
<dbReference type="AlphaFoldDB" id="A0A366EN43"/>
<name>A0A366EN43_9HYPH</name>
<organism evidence="1 2">
    <name type="scientific">Roseiarcus fermentans</name>
    <dbReference type="NCBI Taxonomy" id="1473586"/>
    <lineage>
        <taxon>Bacteria</taxon>
        <taxon>Pseudomonadati</taxon>
        <taxon>Pseudomonadota</taxon>
        <taxon>Alphaproteobacteria</taxon>
        <taxon>Hyphomicrobiales</taxon>
        <taxon>Roseiarcaceae</taxon>
        <taxon>Roseiarcus</taxon>
    </lineage>
</organism>
<dbReference type="EMBL" id="QNRK01000042">
    <property type="protein sequence ID" value="RBP03823.1"/>
    <property type="molecule type" value="Genomic_DNA"/>
</dbReference>
<evidence type="ECO:0000313" key="2">
    <source>
        <dbReference type="Proteomes" id="UP000253529"/>
    </source>
</evidence>
<reference evidence="1 2" key="1">
    <citation type="submission" date="2018-06" db="EMBL/GenBank/DDBJ databases">
        <title>Genomic Encyclopedia of Type Strains, Phase IV (KMG-IV): sequencing the most valuable type-strain genomes for metagenomic binning, comparative biology and taxonomic classification.</title>
        <authorList>
            <person name="Goeker M."/>
        </authorList>
    </citation>
    <scope>NUCLEOTIDE SEQUENCE [LARGE SCALE GENOMIC DNA]</scope>
    <source>
        <strain evidence="1 2">DSM 24875</strain>
    </source>
</reference>
<keyword evidence="2" id="KW-1185">Reference proteome</keyword>
<dbReference type="Proteomes" id="UP000253529">
    <property type="component" value="Unassembled WGS sequence"/>
</dbReference>
<comment type="caution">
    <text evidence="1">The sequence shown here is derived from an EMBL/GenBank/DDBJ whole genome shotgun (WGS) entry which is preliminary data.</text>
</comment>
<protein>
    <submittedName>
        <fullName evidence="1">Uncharacterized protein</fullName>
    </submittedName>
</protein>
<proteinExistence type="predicted"/>
<gene>
    <name evidence="1" type="ORF">DFR50_14271</name>
</gene>
<sequence>MSGSFPRSVREMEVWNGAIVQAAAAVMRAAAAVRAKPLAEGQTLNRRRVTVELIEFLGDEFVKLGMTVADLAATPAEGRADV</sequence>
<evidence type="ECO:0000313" key="1">
    <source>
        <dbReference type="EMBL" id="RBP03823.1"/>
    </source>
</evidence>
<dbReference type="RefSeq" id="WP_113892618.1">
    <property type="nucleotide sequence ID" value="NZ_QNRK01000042.1"/>
</dbReference>